<protein>
    <submittedName>
        <fullName evidence="1">Putative hydrolase or acyltransferase (Alpha/beta hydrolase superfamily)</fullName>
    </submittedName>
</protein>
<comment type="caution">
    <text evidence="1">The sequence shown here is derived from an EMBL/GenBank/DDBJ whole genome shotgun (WGS) entry which is preliminary data.</text>
</comment>
<dbReference type="Gene3D" id="3.40.50.1820">
    <property type="entry name" value="alpha/beta hydrolase"/>
    <property type="match status" value="1"/>
</dbReference>
<organism evidence="1 2">
    <name type="scientific">Rubidibacter lacunae KORDI 51-2</name>
    <dbReference type="NCBI Taxonomy" id="582515"/>
    <lineage>
        <taxon>Bacteria</taxon>
        <taxon>Bacillati</taxon>
        <taxon>Cyanobacteriota</taxon>
        <taxon>Cyanophyceae</taxon>
        <taxon>Oscillatoriophycideae</taxon>
        <taxon>Chroococcales</taxon>
        <taxon>Aphanothecaceae</taxon>
        <taxon>Rubidibacter</taxon>
    </lineage>
</organism>
<keyword evidence="1" id="KW-0378">Hydrolase</keyword>
<dbReference type="Proteomes" id="UP000016960">
    <property type="component" value="Unassembled WGS sequence"/>
</dbReference>
<gene>
    <name evidence="1" type="ORF">KR51_00035870</name>
</gene>
<reference evidence="1 2" key="1">
    <citation type="submission" date="2013-05" db="EMBL/GenBank/DDBJ databases">
        <title>Draft genome sequence of Rubidibacter lacunae KORDI 51-2.</title>
        <authorList>
            <person name="Choi D.H."/>
            <person name="Noh J.H."/>
            <person name="Kwon K.-K."/>
            <person name="Lee J.-H."/>
            <person name="Ryu J.-Y."/>
        </authorList>
    </citation>
    <scope>NUCLEOTIDE SEQUENCE [LARGE SCALE GENOMIC DNA]</scope>
    <source>
        <strain evidence="1 2">KORDI 51-2</strain>
    </source>
</reference>
<accession>U5DED7</accession>
<evidence type="ECO:0000313" key="1">
    <source>
        <dbReference type="EMBL" id="ERN39986.1"/>
    </source>
</evidence>
<evidence type="ECO:0000313" key="2">
    <source>
        <dbReference type="Proteomes" id="UP000016960"/>
    </source>
</evidence>
<dbReference type="InParanoid" id="U5DED7"/>
<keyword evidence="1" id="KW-0808">Transferase</keyword>
<sequence length="288" mass="32714">MHPDDWYPDDRYPNERNRGTAWRGKIVSEQSMSAGPNYKTPTALWLDLSPSLGIFHQPLLRVLRRQECVAQWRYRQDADESGALEPAIALLHEYVSHLPKPVHLIGHGTSGTVGLLYARRFPERVRSLTLLGVGVQPAVDWHAHYYAVRELMPCSREMVLAQMAGTLFGDEVRTRVRLLVSMLEQDLDLAASPHSLWQRERIPIGGVPVPLLTCGSADDAIVDPGALRAWETYFKPGDRRWECPSGRHFFHYRLPHCVDATIKAFWQSLADRACLGRRFADVQDRTAV</sequence>
<keyword evidence="1" id="KW-0012">Acyltransferase</keyword>
<dbReference type="eggNOG" id="COG2267">
    <property type="taxonomic scope" value="Bacteria"/>
</dbReference>
<proteinExistence type="predicted"/>
<dbReference type="EMBL" id="ASSJ01000083">
    <property type="protein sequence ID" value="ERN39986.1"/>
    <property type="molecule type" value="Genomic_DNA"/>
</dbReference>
<dbReference type="InterPro" id="IPR029058">
    <property type="entry name" value="AB_hydrolase_fold"/>
</dbReference>
<dbReference type="SUPFAM" id="SSF53474">
    <property type="entry name" value="alpha/beta-Hydrolases"/>
    <property type="match status" value="1"/>
</dbReference>
<dbReference type="STRING" id="582515.KR51_00035870"/>
<name>U5DED7_9CHRO</name>
<dbReference type="GO" id="GO:0016746">
    <property type="term" value="F:acyltransferase activity"/>
    <property type="evidence" value="ECO:0007669"/>
    <property type="project" value="UniProtKB-KW"/>
</dbReference>
<dbReference type="AlphaFoldDB" id="U5DED7"/>
<dbReference type="GO" id="GO:0016787">
    <property type="term" value="F:hydrolase activity"/>
    <property type="evidence" value="ECO:0007669"/>
    <property type="project" value="UniProtKB-KW"/>
</dbReference>
<keyword evidence="2" id="KW-1185">Reference proteome</keyword>